<accession>A0AAV2NKP0</accession>
<evidence type="ECO:0000313" key="2">
    <source>
        <dbReference type="Proteomes" id="UP001497644"/>
    </source>
</evidence>
<name>A0AAV2NKP0_9HYME</name>
<gene>
    <name evidence="1" type="ORF">LPLAT_LOCUS6339</name>
</gene>
<protein>
    <submittedName>
        <fullName evidence="1">Uncharacterized protein</fullName>
    </submittedName>
</protein>
<proteinExistence type="predicted"/>
<keyword evidence="2" id="KW-1185">Reference proteome</keyword>
<dbReference type="EMBL" id="OZ034825">
    <property type="protein sequence ID" value="CAL1680285.1"/>
    <property type="molecule type" value="Genomic_DNA"/>
</dbReference>
<reference evidence="1" key="1">
    <citation type="submission" date="2024-04" db="EMBL/GenBank/DDBJ databases">
        <authorList>
            <consortium name="Molecular Ecology Group"/>
        </authorList>
    </citation>
    <scope>NUCLEOTIDE SEQUENCE</scope>
</reference>
<sequence>MESVVTFFFGDTSPLTFASRRASSQGAAYVDTCSRVIATDAKRPNLHAVAYLLTCARARTQQTRISSTGNFLSGTETPLRLLFRLAETSGQKRKYGDCVFLQITEMSATVSMVTVVMAALLCELFPLSVIAECRFFVQVRC</sequence>
<dbReference type="Proteomes" id="UP001497644">
    <property type="component" value="Chromosome 2"/>
</dbReference>
<organism evidence="1 2">
    <name type="scientific">Lasius platythorax</name>
    <dbReference type="NCBI Taxonomy" id="488582"/>
    <lineage>
        <taxon>Eukaryota</taxon>
        <taxon>Metazoa</taxon>
        <taxon>Ecdysozoa</taxon>
        <taxon>Arthropoda</taxon>
        <taxon>Hexapoda</taxon>
        <taxon>Insecta</taxon>
        <taxon>Pterygota</taxon>
        <taxon>Neoptera</taxon>
        <taxon>Endopterygota</taxon>
        <taxon>Hymenoptera</taxon>
        <taxon>Apocrita</taxon>
        <taxon>Aculeata</taxon>
        <taxon>Formicoidea</taxon>
        <taxon>Formicidae</taxon>
        <taxon>Formicinae</taxon>
        <taxon>Lasius</taxon>
        <taxon>Lasius</taxon>
    </lineage>
</organism>
<dbReference type="AlphaFoldDB" id="A0AAV2NKP0"/>
<evidence type="ECO:0000313" key="1">
    <source>
        <dbReference type="EMBL" id="CAL1680285.1"/>
    </source>
</evidence>